<keyword evidence="1" id="KW-0472">Membrane</keyword>
<keyword evidence="1" id="KW-0812">Transmembrane</keyword>
<gene>
    <name evidence="2" type="ORF">Q9295_12495</name>
</gene>
<feature type="transmembrane region" description="Helical" evidence="1">
    <location>
        <begin position="6"/>
        <end position="24"/>
    </location>
</feature>
<reference evidence="2 3" key="1">
    <citation type="submission" date="2023-08" db="EMBL/GenBank/DDBJ databases">
        <title>Characterization of two Paracoccaceae strains isolated from Phycosphere and proposal of Xinfangfangia lacusdiani sp. nov.</title>
        <authorList>
            <person name="Deng Y."/>
            <person name="Zhang Y.Q."/>
        </authorList>
    </citation>
    <scope>NUCLEOTIDE SEQUENCE [LARGE SCALE GENOMIC DNA]</scope>
    <source>
        <strain evidence="2 3">CPCC 101601</strain>
    </source>
</reference>
<proteinExistence type="predicted"/>
<dbReference type="EMBL" id="JAVDBT010000011">
    <property type="protein sequence ID" value="MDQ2067193.1"/>
    <property type="molecule type" value="Genomic_DNA"/>
</dbReference>
<evidence type="ECO:0000313" key="2">
    <source>
        <dbReference type="EMBL" id="MDQ2067193.1"/>
    </source>
</evidence>
<evidence type="ECO:0000313" key="3">
    <source>
        <dbReference type="Proteomes" id="UP001239680"/>
    </source>
</evidence>
<organism evidence="2 3">
    <name type="scientific">Pseudogemmobacter lacusdianii</name>
    <dbReference type="NCBI Taxonomy" id="3069608"/>
    <lineage>
        <taxon>Bacteria</taxon>
        <taxon>Pseudomonadati</taxon>
        <taxon>Pseudomonadota</taxon>
        <taxon>Alphaproteobacteria</taxon>
        <taxon>Rhodobacterales</taxon>
        <taxon>Paracoccaceae</taxon>
        <taxon>Pseudogemmobacter</taxon>
    </lineage>
</organism>
<evidence type="ECO:0000256" key="1">
    <source>
        <dbReference type="SAM" id="Phobius"/>
    </source>
</evidence>
<sequence>MIYLAYPAATAWSLGCAWFLVRLIKDTIRTETRFNIAVIFLTVVPVLVVLGYAPWILIESFNSPVIATLRENEWHCTQTGTMQTMVRSYTRFVEICTTYQRIGH</sequence>
<keyword evidence="1" id="KW-1133">Transmembrane helix</keyword>
<dbReference type="Proteomes" id="UP001239680">
    <property type="component" value="Unassembled WGS sequence"/>
</dbReference>
<comment type="caution">
    <text evidence="2">The sequence shown here is derived from an EMBL/GenBank/DDBJ whole genome shotgun (WGS) entry which is preliminary data.</text>
</comment>
<dbReference type="RefSeq" id="WP_306680898.1">
    <property type="nucleotide sequence ID" value="NZ_JAVDBT010000011.1"/>
</dbReference>
<protein>
    <submittedName>
        <fullName evidence="2">Uncharacterized protein</fullName>
    </submittedName>
</protein>
<name>A0ABU0VZX8_9RHOB</name>
<feature type="transmembrane region" description="Helical" evidence="1">
    <location>
        <begin position="36"/>
        <end position="58"/>
    </location>
</feature>
<keyword evidence="3" id="KW-1185">Reference proteome</keyword>
<accession>A0ABU0VZX8</accession>